<dbReference type="PANTHER" id="PTHR43022">
    <property type="entry name" value="PROTEIN SMF"/>
    <property type="match status" value="1"/>
</dbReference>
<proteinExistence type="inferred from homology"/>
<keyword evidence="5" id="KW-1185">Reference proteome</keyword>
<dbReference type="Pfam" id="PF02481">
    <property type="entry name" value="DNA_processg_A"/>
    <property type="match status" value="1"/>
</dbReference>
<feature type="domain" description="DprA winged helix" evidence="3">
    <location>
        <begin position="298"/>
        <end position="352"/>
    </location>
</feature>
<reference evidence="4" key="2">
    <citation type="submission" date="2023-01" db="EMBL/GenBank/DDBJ databases">
        <title>Draft genome sequence of Paraferrimonas sedimenticola strain NBRC 101628.</title>
        <authorList>
            <person name="Sun Q."/>
            <person name="Mori K."/>
        </authorList>
    </citation>
    <scope>NUCLEOTIDE SEQUENCE</scope>
    <source>
        <strain evidence="4">NBRC 101628</strain>
    </source>
</reference>
<dbReference type="InterPro" id="IPR036388">
    <property type="entry name" value="WH-like_DNA-bd_sf"/>
</dbReference>
<evidence type="ECO:0000259" key="2">
    <source>
        <dbReference type="Pfam" id="PF02481"/>
    </source>
</evidence>
<dbReference type="Gene3D" id="1.10.10.10">
    <property type="entry name" value="Winged helix-like DNA-binding domain superfamily/Winged helix DNA-binding domain"/>
    <property type="match status" value="1"/>
</dbReference>
<evidence type="ECO:0000313" key="5">
    <source>
        <dbReference type="Proteomes" id="UP001161422"/>
    </source>
</evidence>
<dbReference type="NCBIfam" id="TIGR00732">
    <property type="entry name" value="dprA"/>
    <property type="match status" value="1"/>
</dbReference>
<dbReference type="Gene3D" id="3.40.50.450">
    <property type="match status" value="1"/>
</dbReference>
<evidence type="ECO:0000259" key="3">
    <source>
        <dbReference type="Pfam" id="PF17782"/>
    </source>
</evidence>
<gene>
    <name evidence="4" type="primary">dprA</name>
    <name evidence="4" type="ORF">GCM10007895_30050</name>
</gene>
<organism evidence="4 5">
    <name type="scientific">Paraferrimonas sedimenticola</name>
    <dbReference type="NCBI Taxonomy" id="375674"/>
    <lineage>
        <taxon>Bacteria</taxon>
        <taxon>Pseudomonadati</taxon>
        <taxon>Pseudomonadota</taxon>
        <taxon>Gammaproteobacteria</taxon>
        <taxon>Alteromonadales</taxon>
        <taxon>Ferrimonadaceae</taxon>
        <taxon>Paraferrimonas</taxon>
    </lineage>
</organism>
<dbReference type="GO" id="GO:0009294">
    <property type="term" value="P:DNA-mediated transformation"/>
    <property type="evidence" value="ECO:0007669"/>
    <property type="project" value="InterPro"/>
</dbReference>
<dbReference type="SUPFAM" id="SSF102405">
    <property type="entry name" value="MCP/YpsA-like"/>
    <property type="match status" value="1"/>
</dbReference>
<dbReference type="InterPro" id="IPR057666">
    <property type="entry name" value="DrpA_SLOG"/>
</dbReference>
<dbReference type="PANTHER" id="PTHR43022:SF1">
    <property type="entry name" value="PROTEIN SMF"/>
    <property type="match status" value="1"/>
</dbReference>
<dbReference type="EMBL" id="BSNC01000009">
    <property type="protein sequence ID" value="GLP97698.1"/>
    <property type="molecule type" value="Genomic_DNA"/>
</dbReference>
<sequence length="359" mass="38778">MSLEQLLDWLTLRVVPGLGATRIRKWLDAISLEELLERVRYEPASLGAKPLQDHHHHLIEQALNWQAAKDEHHILPLRHAKYPPQLSELPDPPVVLFVKGDLKCLTDPALAMVGSRRCTPGGAKVATELAASACDADLTVVSGLAQGIDTHAHKGALSAKGRTIAVQGCGLERVYPSANRRLADQIVDSGALVSECWPEQAPQKGQFPKRNRIISGLSLGTLVVEAAVQSGSLITARLAAEQGREVFAVPGSILSEQSGGCHRLIQQGAKLVTGISDVLEELPGVQRQRLASLTSKDAQQTQLPFRRVLDSVGFEVTDLDSILESSGLAMELVLEQLLTLELQGWISAVPGGYVRLKRS</sequence>
<dbReference type="AlphaFoldDB" id="A0AA37RYG8"/>
<evidence type="ECO:0000313" key="4">
    <source>
        <dbReference type="EMBL" id="GLP97698.1"/>
    </source>
</evidence>
<protein>
    <submittedName>
        <fullName evidence="4">DNA protecting protein DprA</fullName>
    </submittedName>
</protein>
<accession>A0AA37RYG8</accession>
<comment type="similarity">
    <text evidence="1">Belongs to the DprA/Smf family.</text>
</comment>
<dbReference type="Proteomes" id="UP001161422">
    <property type="component" value="Unassembled WGS sequence"/>
</dbReference>
<dbReference type="InterPro" id="IPR003488">
    <property type="entry name" value="DprA"/>
</dbReference>
<reference evidence="4" key="1">
    <citation type="journal article" date="2014" name="Int. J. Syst. Evol. Microbiol.">
        <title>Complete genome sequence of Corynebacterium casei LMG S-19264T (=DSM 44701T), isolated from a smear-ripened cheese.</title>
        <authorList>
            <consortium name="US DOE Joint Genome Institute (JGI-PGF)"/>
            <person name="Walter F."/>
            <person name="Albersmeier A."/>
            <person name="Kalinowski J."/>
            <person name="Ruckert C."/>
        </authorList>
    </citation>
    <scope>NUCLEOTIDE SEQUENCE</scope>
    <source>
        <strain evidence="4">NBRC 101628</strain>
    </source>
</reference>
<dbReference type="InterPro" id="IPR041614">
    <property type="entry name" value="DprA_WH"/>
</dbReference>
<comment type="caution">
    <text evidence="4">The sequence shown here is derived from an EMBL/GenBank/DDBJ whole genome shotgun (WGS) entry which is preliminary data.</text>
</comment>
<evidence type="ECO:0000256" key="1">
    <source>
        <dbReference type="ARBA" id="ARBA00006525"/>
    </source>
</evidence>
<dbReference type="Pfam" id="PF17782">
    <property type="entry name" value="WHD_DprA"/>
    <property type="match status" value="1"/>
</dbReference>
<feature type="domain" description="Smf/DprA SLOG" evidence="2">
    <location>
        <begin position="75"/>
        <end position="282"/>
    </location>
</feature>
<name>A0AA37RYG8_9GAMM</name>